<feature type="transmembrane region" description="Helical" evidence="1">
    <location>
        <begin position="118"/>
        <end position="139"/>
    </location>
</feature>
<dbReference type="OrthoDB" id="9919422at2"/>
<evidence type="ECO:0000313" key="3">
    <source>
        <dbReference type="Proteomes" id="UP000305792"/>
    </source>
</evidence>
<accession>A0A4S8P2L1</accession>
<keyword evidence="3" id="KW-1185">Reference proteome</keyword>
<feature type="transmembrane region" description="Helical" evidence="1">
    <location>
        <begin position="87"/>
        <end position="106"/>
    </location>
</feature>
<keyword evidence="1" id="KW-0472">Membrane</keyword>
<feature type="transmembrane region" description="Helical" evidence="1">
    <location>
        <begin position="46"/>
        <end position="67"/>
    </location>
</feature>
<evidence type="ECO:0000313" key="2">
    <source>
        <dbReference type="EMBL" id="THV24320.1"/>
    </source>
</evidence>
<protein>
    <recommendedName>
        <fullName evidence="4">DUF998 domain-containing protein</fullName>
    </recommendedName>
</protein>
<organism evidence="2 3">
    <name type="scientific">Glycomyces paridis</name>
    <dbReference type="NCBI Taxonomy" id="2126555"/>
    <lineage>
        <taxon>Bacteria</taxon>
        <taxon>Bacillati</taxon>
        <taxon>Actinomycetota</taxon>
        <taxon>Actinomycetes</taxon>
        <taxon>Glycomycetales</taxon>
        <taxon>Glycomycetaceae</taxon>
        <taxon>Glycomyces</taxon>
    </lineage>
</organism>
<dbReference type="Proteomes" id="UP000305792">
    <property type="component" value="Unassembled WGS sequence"/>
</dbReference>
<gene>
    <name evidence="2" type="ORF">E9998_22115</name>
</gene>
<feature type="transmembrane region" description="Helical" evidence="1">
    <location>
        <begin position="20"/>
        <end position="39"/>
    </location>
</feature>
<keyword evidence="1" id="KW-1133">Transmembrane helix</keyword>
<comment type="caution">
    <text evidence="2">The sequence shown here is derived from an EMBL/GenBank/DDBJ whole genome shotgun (WGS) entry which is preliminary data.</text>
</comment>
<evidence type="ECO:0000256" key="1">
    <source>
        <dbReference type="SAM" id="Phobius"/>
    </source>
</evidence>
<dbReference type="AlphaFoldDB" id="A0A4S8P2L1"/>
<dbReference type="EMBL" id="STGX01000020">
    <property type="protein sequence ID" value="THV24320.1"/>
    <property type="molecule type" value="Genomic_DNA"/>
</dbReference>
<name>A0A4S8P2L1_9ACTN</name>
<reference evidence="2 3" key="1">
    <citation type="journal article" date="2018" name="Int. J. Syst. Evol. Microbiol.">
        <title>Glycomyces paridis sp. nov., isolated from the medicinal plant Paris polyphylla.</title>
        <authorList>
            <person name="Fang X.M."/>
            <person name="Bai J.L."/>
            <person name="Su J."/>
            <person name="Zhao L.L."/>
            <person name="Liu H.Y."/>
            <person name="Ma B.P."/>
            <person name="Zhang Y.Q."/>
            <person name="Yu L.Y."/>
        </authorList>
    </citation>
    <scope>NUCLEOTIDE SEQUENCE [LARGE SCALE GENOMIC DNA]</scope>
    <source>
        <strain evidence="2 3">CPCC 204357</strain>
    </source>
</reference>
<feature type="transmembrane region" description="Helical" evidence="1">
    <location>
        <begin position="145"/>
        <end position="167"/>
    </location>
</feature>
<sequence length="170" mass="16884">MSLGAVVFAAAGFVADESAAWNAAGLAAAVLVLIGFGAFRHESGRAGAWGIGLVRFGLGATVVGYLVNLVGPLLSEDAEGVAALAGIPAWSLAHLVYIGATVLGIACLRSGSVPRPTAVALVVGLPALLLGVGAGLALGEPFGPAVTWAATEGQAGLAWLLVGLHLLRRR</sequence>
<evidence type="ECO:0008006" key="4">
    <source>
        <dbReference type="Google" id="ProtNLM"/>
    </source>
</evidence>
<dbReference type="RefSeq" id="WP_136531870.1">
    <property type="nucleotide sequence ID" value="NZ_STGX01000020.1"/>
</dbReference>
<proteinExistence type="predicted"/>
<keyword evidence="1" id="KW-0812">Transmembrane</keyword>